<comment type="caution">
    <text evidence="2">The sequence shown here is derived from an EMBL/GenBank/DDBJ whole genome shotgun (WGS) entry which is preliminary data.</text>
</comment>
<evidence type="ECO:0000256" key="1">
    <source>
        <dbReference type="SAM" id="MobiDB-lite"/>
    </source>
</evidence>
<dbReference type="AlphaFoldDB" id="A0A4Z2FAL2"/>
<keyword evidence="3" id="KW-1185">Reference proteome</keyword>
<feature type="compositionally biased region" description="Low complexity" evidence="1">
    <location>
        <begin position="8"/>
        <end position="25"/>
    </location>
</feature>
<sequence length="85" mass="8916">MDHDLKNTTRALAPPPTTTTTTTLTTTSLTAHSPFAPRTTGLFLSFFLTPVCSRSAGADRLSRPLGFTGPPGDRIGTQVEVTGAL</sequence>
<dbReference type="Proteomes" id="UP000314294">
    <property type="component" value="Unassembled WGS sequence"/>
</dbReference>
<evidence type="ECO:0000313" key="2">
    <source>
        <dbReference type="EMBL" id="TNN38229.1"/>
    </source>
</evidence>
<protein>
    <submittedName>
        <fullName evidence="2">Uncharacterized protein</fullName>
    </submittedName>
</protein>
<gene>
    <name evidence="2" type="ORF">EYF80_051611</name>
</gene>
<accession>A0A4Z2FAL2</accession>
<evidence type="ECO:0000313" key="3">
    <source>
        <dbReference type="Proteomes" id="UP000314294"/>
    </source>
</evidence>
<dbReference type="EMBL" id="SRLO01001392">
    <property type="protein sequence ID" value="TNN38229.1"/>
    <property type="molecule type" value="Genomic_DNA"/>
</dbReference>
<organism evidence="2 3">
    <name type="scientific">Liparis tanakae</name>
    <name type="common">Tanaka's snailfish</name>
    <dbReference type="NCBI Taxonomy" id="230148"/>
    <lineage>
        <taxon>Eukaryota</taxon>
        <taxon>Metazoa</taxon>
        <taxon>Chordata</taxon>
        <taxon>Craniata</taxon>
        <taxon>Vertebrata</taxon>
        <taxon>Euteleostomi</taxon>
        <taxon>Actinopterygii</taxon>
        <taxon>Neopterygii</taxon>
        <taxon>Teleostei</taxon>
        <taxon>Neoteleostei</taxon>
        <taxon>Acanthomorphata</taxon>
        <taxon>Eupercaria</taxon>
        <taxon>Perciformes</taxon>
        <taxon>Cottioidei</taxon>
        <taxon>Cottales</taxon>
        <taxon>Liparidae</taxon>
        <taxon>Liparis</taxon>
    </lineage>
</organism>
<proteinExistence type="predicted"/>
<reference evidence="2 3" key="1">
    <citation type="submission" date="2019-03" db="EMBL/GenBank/DDBJ databases">
        <title>First draft genome of Liparis tanakae, snailfish: a comprehensive survey of snailfish specific genes.</title>
        <authorList>
            <person name="Kim W."/>
            <person name="Song I."/>
            <person name="Jeong J.-H."/>
            <person name="Kim D."/>
            <person name="Kim S."/>
            <person name="Ryu S."/>
            <person name="Song J.Y."/>
            <person name="Lee S.K."/>
        </authorList>
    </citation>
    <scope>NUCLEOTIDE SEQUENCE [LARGE SCALE GENOMIC DNA]</scope>
    <source>
        <tissue evidence="2">Muscle</tissue>
    </source>
</reference>
<name>A0A4Z2FAL2_9TELE</name>
<feature type="region of interest" description="Disordered" evidence="1">
    <location>
        <begin position="1"/>
        <end position="25"/>
    </location>
</feature>